<dbReference type="EMBL" id="GDJX01017248">
    <property type="protein sequence ID" value="JAT50688.1"/>
    <property type="molecule type" value="Transcribed_RNA"/>
</dbReference>
<dbReference type="PANTHER" id="PTHR15657:SF1">
    <property type="entry name" value="THYROID TRANSCRIPTION FACTOR 1-ASSOCIATED PROTEIN 26"/>
    <property type="match status" value="1"/>
</dbReference>
<feature type="compositionally biased region" description="Basic and acidic residues" evidence="1">
    <location>
        <begin position="127"/>
        <end position="138"/>
    </location>
</feature>
<name>A0A1D1Y7S1_9ARAE</name>
<dbReference type="InterPro" id="IPR013730">
    <property type="entry name" value="Fyv7/TAP26"/>
</dbReference>
<organism evidence="2">
    <name type="scientific">Anthurium amnicola</name>
    <dbReference type="NCBI Taxonomy" id="1678845"/>
    <lineage>
        <taxon>Eukaryota</taxon>
        <taxon>Viridiplantae</taxon>
        <taxon>Streptophyta</taxon>
        <taxon>Embryophyta</taxon>
        <taxon>Tracheophyta</taxon>
        <taxon>Spermatophyta</taxon>
        <taxon>Magnoliopsida</taxon>
        <taxon>Liliopsida</taxon>
        <taxon>Araceae</taxon>
        <taxon>Pothoideae</taxon>
        <taxon>Potheae</taxon>
        <taxon>Anthurium</taxon>
    </lineage>
</organism>
<dbReference type="Pfam" id="PF08524">
    <property type="entry name" value="rRNA_processing"/>
    <property type="match status" value="1"/>
</dbReference>
<protein>
    <submittedName>
        <fullName evidence="2">rRNA-processing protein FYV7</fullName>
    </submittedName>
</protein>
<feature type="compositionally biased region" description="Basic and acidic residues" evidence="1">
    <location>
        <begin position="34"/>
        <end position="45"/>
    </location>
</feature>
<evidence type="ECO:0000256" key="1">
    <source>
        <dbReference type="SAM" id="MobiDB-lite"/>
    </source>
</evidence>
<proteinExistence type="predicted"/>
<feature type="region of interest" description="Disordered" evidence="1">
    <location>
        <begin position="121"/>
        <end position="184"/>
    </location>
</feature>
<accession>A0A1D1Y7S1</accession>
<gene>
    <name evidence="2" type="primary">FYV7_1</name>
    <name evidence="2" type="ORF">g.67374</name>
</gene>
<dbReference type="PANTHER" id="PTHR15657">
    <property type="entry name" value="THYROID TRANSCRIPTION FACTOR 1-ASSOCIATED PROTEIN 26"/>
    <property type="match status" value="1"/>
</dbReference>
<reference evidence="2" key="1">
    <citation type="submission" date="2015-07" db="EMBL/GenBank/DDBJ databases">
        <title>Transcriptome Assembly of Anthurium amnicola.</title>
        <authorList>
            <person name="Suzuki J."/>
        </authorList>
    </citation>
    <scope>NUCLEOTIDE SEQUENCE</scope>
</reference>
<evidence type="ECO:0000313" key="2">
    <source>
        <dbReference type="EMBL" id="JAT50688.1"/>
    </source>
</evidence>
<dbReference type="AlphaFoldDB" id="A0A1D1Y7S1"/>
<dbReference type="GO" id="GO:0005634">
    <property type="term" value="C:nucleus"/>
    <property type="evidence" value="ECO:0007669"/>
    <property type="project" value="TreeGrafter"/>
</dbReference>
<feature type="region of interest" description="Disordered" evidence="1">
    <location>
        <begin position="34"/>
        <end position="56"/>
    </location>
</feature>
<feature type="compositionally biased region" description="Basic and acidic residues" evidence="1">
    <location>
        <begin position="150"/>
        <end position="181"/>
    </location>
</feature>
<feature type="non-terminal residue" evidence="2">
    <location>
        <position position="1"/>
    </location>
</feature>
<sequence length="220" mass="25077">AWSMCLARRKTSLFPRPKEGFSTAIAAGGPLRVRGEAMKKNKPPKDGAPTPAAHRSMRNRQRLGGNGVGLSLQSFANAKSTNSSYNPALIKKQREFYRNAKIVKKYKGSLKQQYHYEEHLPAASTLESKEGNKNEKSTKRMKKNGSLQSAREEYEKRQEEKERARKEREAIIQAKGEEKARATARRKALREKMFRRTVSGQPVMKYRLEHLLESLENSSN</sequence>